<feature type="non-terminal residue" evidence="2">
    <location>
        <position position="1"/>
    </location>
</feature>
<evidence type="ECO:0000256" key="1">
    <source>
        <dbReference type="SAM" id="MobiDB-lite"/>
    </source>
</evidence>
<protein>
    <submittedName>
        <fullName evidence="2">ZC3H3 protein</fullName>
    </submittedName>
</protein>
<feature type="compositionally biased region" description="Basic residues" evidence="1">
    <location>
        <begin position="241"/>
        <end position="252"/>
    </location>
</feature>
<keyword evidence="3" id="KW-1185">Reference proteome</keyword>
<dbReference type="OrthoDB" id="3247158at2759"/>
<proteinExistence type="predicted"/>
<sequence length="368" mass="39330">SASASAVVLKPEPQQQHPLVFPDHQAARPLPRRRAEVPAPGQPSEQLRGAPGVAKLFGSGEMSSRPAPAAALVVGMTPSKSKFPPVSKAAVLQRSASASVSSKSPRFRRTTYTWVANPGKCSRAGRRWGSPRASENVKRASGGADRAAKPPPKADVGAKLKKSTLQSKLGLSPSKYKWKASSLQTSPSTSRSAFRWQSEEQKKPPAGSLPRAGAVSLPAVPGGLGGAKACGDAMVSSYKVKSRTKIIKRKGSSRQVVEKRSSSSSSTPLKSHFQLRRKNSSRGKASTTPKRSSARGMVQVSKHRLCRLPATRVQVSTKEGASLQLLRSSPAHRVIQTRYRIVKRNVMAAASSSSCLPSWKPRRPVTSR</sequence>
<feature type="region of interest" description="Disordered" evidence="1">
    <location>
        <begin position="118"/>
        <end position="214"/>
    </location>
</feature>
<name>A0A7K9T9P7_9PICI</name>
<feature type="compositionally biased region" description="Low complexity" evidence="1">
    <location>
        <begin position="181"/>
        <end position="192"/>
    </location>
</feature>
<comment type="caution">
    <text evidence="2">The sequence shown here is derived from an EMBL/GenBank/DDBJ whole genome shotgun (WGS) entry which is preliminary data.</text>
</comment>
<organism evidence="2 3">
    <name type="scientific">Galbula dea</name>
    <dbReference type="NCBI Taxonomy" id="1109041"/>
    <lineage>
        <taxon>Eukaryota</taxon>
        <taxon>Metazoa</taxon>
        <taxon>Chordata</taxon>
        <taxon>Craniata</taxon>
        <taxon>Vertebrata</taxon>
        <taxon>Euteleostomi</taxon>
        <taxon>Archelosauria</taxon>
        <taxon>Archosauria</taxon>
        <taxon>Dinosauria</taxon>
        <taxon>Saurischia</taxon>
        <taxon>Theropoda</taxon>
        <taxon>Coelurosauria</taxon>
        <taxon>Aves</taxon>
        <taxon>Neognathae</taxon>
        <taxon>Neoaves</taxon>
        <taxon>Telluraves</taxon>
        <taxon>Coraciimorphae</taxon>
        <taxon>Piciformes</taxon>
        <taxon>Galbulidae</taxon>
        <taxon>Galbula</taxon>
    </lineage>
</organism>
<evidence type="ECO:0000313" key="2">
    <source>
        <dbReference type="EMBL" id="NXI44483.1"/>
    </source>
</evidence>
<accession>A0A7K9T9P7</accession>
<reference evidence="2 3" key="1">
    <citation type="submission" date="2019-09" db="EMBL/GenBank/DDBJ databases">
        <title>Bird 10,000 Genomes (B10K) Project - Family phase.</title>
        <authorList>
            <person name="Zhang G."/>
        </authorList>
    </citation>
    <scope>NUCLEOTIDE SEQUENCE [LARGE SCALE GENOMIC DNA]</scope>
    <source>
        <strain evidence="2">B10K-DU-001-62</strain>
        <tissue evidence="2">Muscle</tissue>
    </source>
</reference>
<dbReference type="AlphaFoldDB" id="A0A7K9T9P7"/>
<gene>
    <name evidence="2" type="primary">Zc3h3</name>
    <name evidence="2" type="ORF">GALDEA_R14286</name>
</gene>
<evidence type="ECO:0000313" key="3">
    <source>
        <dbReference type="Proteomes" id="UP000566440"/>
    </source>
</evidence>
<dbReference type="Proteomes" id="UP000566440">
    <property type="component" value="Unassembled WGS sequence"/>
</dbReference>
<dbReference type="EMBL" id="VWZX01008168">
    <property type="protein sequence ID" value="NXI44483.1"/>
    <property type="molecule type" value="Genomic_DNA"/>
</dbReference>
<feature type="compositionally biased region" description="Polar residues" evidence="1">
    <location>
        <begin position="282"/>
        <end position="291"/>
    </location>
</feature>
<feature type="non-terminal residue" evidence="2">
    <location>
        <position position="368"/>
    </location>
</feature>
<feature type="region of interest" description="Disordered" evidence="1">
    <location>
        <begin position="241"/>
        <end position="300"/>
    </location>
</feature>
<feature type="region of interest" description="Disordered" evidence="1">
    <location>
        <begin position="1"/>
        <end position="50"/>
    </location>
</feature>